<dbReference type="InterPro" id="IPR020472">
    <property type="entry name" value="WD40_PAC1"/>
</dbReference>
<comment type="subunit">
    <text evidence="3">Oligomeric complex that consists of at least the alpha, beta, beta', gamma, delta, epsilon and zeta subunits.</text>
</comment>
<feature type="repeat" description="WD" evidence="12">
    <location>
        <begin position="89"/>
        <end position="121"/>
    </location>
</feature>
<keyword evidence="15" id="KW-1185">Reference proteome</keyword>
<name>A0A565BUQ2_9BRAS</name>
<feature type="repeat" description="WD" evidence="12">
    <location>
        <begin position="233"/>
        <end position="274"/>
    </location>
</feature>
<dbReference type="PROSITE" id="PS50082">
    <property type="entry name" value="WD_REPEATS_2"/>
    <property type="match status" value="3"/>
</dbReference>
<dbReference type="OrthoDB" id="10261470at2759"/>
<keyword evidence="5" id="KW-0677">Repeat</keyword>
<dbReference type="GO" id="GO:0000139">
    <property type="term" value="C:Golgi membrane"/>
    <property type="evidence" value="ECO:0007669"/>
    <property type="project" value="UniProtKB-SubCell"/>
</dbReference>
<comment type="function">
    <text evidence="11">The coatomer is a cytosolic protein complex that binds to dilysine motifs and reversibly associates with Golgi non-clathrin-coated vesicles, which further mediate biosynthetic protein transport from the ER, via the Golgi up to the trans Golgi network. Coatomer complex is required for budding from Golgi membranes, and is essential for the retrograde Golgi-to-ER transport of dilysine-tagged proteins.</text>
</comment>
<dbReference type="InterPro" id="IPR001680">
    <property type="entry name" value="WD40_rpt"/>
</dbReference>
<dbReference type="SUPFAM" id="SSF50978">
    <property type="entry name" value="WD40 repeat-like"/>
    <property type="match status" value="1"/>
</dbReference>
<dbReference type="SUPFAM" id="SSF69322">
    <property type="entry name" value="Tricorn protease domain 2"/>
    <property type="match status" value="1"/>
</dbReference>
<evidence type="ECO:0000259" key="13">
    <source>
        <dbReference type="Pfam" id="PF04053"/>
    </source>
</evidence>
<evidence type="ECO:0000256" key="3">
    <source>
        <dbReference type="ARBA" id="ARBA00011775"/>
    </source>
</evidence>
<evidence type="ECO:0000256" key="12">
    <source>
        <dbReference type="PROSITE-ProRule" id="PRU00221"/>
    </source>
</evidence>
<dbReference type="Pfam" id="PF00400">
    <property type="entry name" value="WD40"/>
    <property type="match status" value="4"/>
</dbReference>
<dbReference type="AlphaFoldDB" id="A0A565BUQ2"/>
<dbReference type="Gene3D" id="2.130.10.10">
    <property type="entry name" value="YVTN repeat-like/Quinoprotein amine dehydrogenase"/>
    <property type="match status" value="1"/>
</dbReference>
<keyword evidence="6" id="KW-0931">ER-Golgi transport</keyword>
<dbReference type="SMART" id="SM00320">
    <property type="entry name" value="WD40"/>
    <property type="match status" value="6"/>
</dbReference>
<reference evidence="14" key="1">
    <citation type="submission" date="2019-07" db="EMBL/GenBank/DDBJ databases">
        <authorList>
            <person name="Dittberner H."/>
        </authorList>
    </citation>
    <scope>NUCLEOTIDE SEQUENCE [LARGE SCALE GENOMIC DNA]</scope>
</reference>
<feature type="domain" description="COPA/B second beta-propeller" evidence="13">
    <location>
        <begin position="369"/>
        <end position="587"/>
    </location>
</feature>
<dbReference type="GO" id="GO:0006891">
    <property type="term" value="P:intra-Golgi vesicle-mediated transport"/>
    <property type="evidence" value="ECO:0007669"/>
    <property type="project" value="TreeGrafter"/>
</dbReference>
<evidence type="ECO:0000313" key="14">
    <source>
        <dbReference type="EMBL" id="VVB05085.1"/>
    </source>
</evidence>
<evidence type="ECO:0000256" key="8">
    <source>
        <dbReference type="ARBA" id="ARBA00023034"/>
    </source>
</evidence>
<organism evidence="14 15">
    <name type="scientific">Arabis nemorensis</name>
    <dbReference type="NCBI Taxonomy" id="586526"/>
    <lineage>
        <taxon>Eukaryota</taxon>
        <taxon>Viridiplantae</taxon>
        <taxon>Streptophyta</taxon>
        <taxon>Embryophyta</taxon>
        <taxon>Tracheophyta</taxon>
        <taxon>Spermatophyta</taxon>
        <taxon>Magnoliopsida</taxon>
        <taxon>eudicotyledons</taxon>
        <taxon>Gunneridae</taxon>
        <taxon>Pentapetalae</taxon>
        <taxon>rosids</taxon>
        <taxon>malvids</taxon>
        <taxon>Brassicales</taxon>
        <taxon>Brassicaceae</taxon>
        <taxon>Arabideae</taxon>
        <taxon>Arabis</taxon>
    </lineage>
</organism>
<accession>A0A565BUQ2</accession>
<dbReference type="Proteomes" id="UP000489600">
    <property type="component" value="Unassembled WGS sequence"/>
</dbReference>
<dbReference type="GO" id="GO:0006888">
    <property type="term" value="P:endoplasmic reticulum to Golgi vesicle-mediated transport"/>
    <property type="evidence" value="ECO:0007669"/>
    <property type="project" value="TreeGrafter"/>
</dbReference>
<dbReference type="GO" id="GO:0030126">
    <property type="term" value="C:COPI vesicle coat"/>
    <property type="evidence" value="ECO:0007669"/>
    <property type="project" value="TreeGrafter"/>
</dbReference>
<dbReference type="PANTHER" id="PTHR19876">
    <property type="entry name" value="COATOMER"/>
    <property type="match status" value="1"/>
</dbReference>
<dbReference type="InterPro" id="IPR050844">
    <property type="entry name" value="Coatomer_complex_subunit"/>
</dbReference>
<keyword evidence="4 12" id="KW-0853">WD repeat</keyword>
<protein>
    <recommendedName>
        <fullName evidence="13">COPA/B second beta-propeller domain-containing protein</fullName>
    </recommendedName>
</protein>
<dbReference type="InterPro" id="IPR036322">
    <property type="entry name" value="WD40_repeat_dom_sf"/>
</dbReference>
<dbReference type="PROSITE" id="PS50294">
    <property type="entry name" value="WD_REPEATS_REGION"/>
    <property type="match status" value="3"/>
</dbReference>
<evidence type="ECO:0000256" key="5">
    <source>
        <dbReference type="ARBA" id="ARBA00022737"/>
    </source>
</evidence>
<keyword evidence="8" id="KW-0333">Golgi apparatus</keyword>
<evidence type="ECO:0000256" key="10">
    <source>
        <dbReference type="ARBA" id="ARBA00023329"/>
    </source>
</evidence>
<keyword evidence="7" id="KW-0813">Transport</keyword>
<proteinExistence type="predicted"/>
<evidence type="ECO:0000256" key="9">
    <source>
        <dbReference type="ARBA" id="ARBA00023136"/>
    </source>
</evidence>
<dbReference type="GO" id="GO:0005198">
    <property type="term" value="F:structural molecule activity"/>
    <property type="evidence" value="ECO:0007669"/>
    <property type="project" value="InterPro"/>
</dbReference>
<keyword evidence="9" id="KW-0472">Membrane</keyword>
<evidence type="ECO:0000256" key="2">
    <source>
        <dbReference type="ARBA" id="ARBA00004255"/>
    </source>
</evidence>
<dbReference type="CDD" id="cd00200">
    <property type="entry name" value="WD40"/>
    <property type="match status" value="1"/>
</dbReference>
<sequence length="638" mass="71898">MVSVVSRLSLWESTSGVVSGCCDGSLYIWDYNKGIDIKYTKGAAFVQVWSAKFVARKQWVVTGTDESFIRVYDYHDTTKLLLMDEIRAFKAHSGPINCVAVHPTLPYVLSASDDKLINLWNWEQDWLCMQTFTSHTYFVMYVTFNPKDTNTFATASLDKTVKIWNLEDPKPISTFDAHQGSGVNCLDFYPGEEDKPYLITGSDDYTAKFVQLFINLFWKQVWNYQTSKCVMTLQGHTNSVRAVCFHPTLPIIITGSNDKTLRIWHATTFRLENTVDLRIRVHAIGHRKGSCRIVYGCDHGPGMVKLMHELPVASMGNQGNVILAKHNDIHSGIIKLISGKDGILDINGKLGTCSFYPEFDRLVVLLGTTTSLKHSPDGCFVAVLGNCEYIIYDACTWEKILSGSALEFVWSSEGEYAVKVSSSQIKIFSNKFQETGGLAFSAEYIFGGTLLGMCTNDSVFFFAWAKCRFISKIDFPVKNLYWANSGDRVAIVSDSSFKIFKFDRDSVSSYLDGGKTIGEKGIVGAFEILNETKECVRSGLWVMDCFIFYADSWKLKYCVGCEVTTMDWLSGSWSVLCYLSDRVCLIDNKFKITTYTLPLSLIKFKTCIVRGDREQARSIFHTIPEEHHSSLACFLIAQ</sequence>
<dbReference type="EMBL" id="CABITT030000005">
    <property type="protein sequence ID" value="VVB05085.1"/>
    <property type="molecule type" value="Genomic_DNA"/>
</dbReference>
<evidence type="ECO:0000313" key="15">
    <source>
        <dbReference type="Proteomes" id="UP000489600"/>
    </source>
</evidence>
<feature type="repeat" description="WD" evidence="12">
    <location>
        <begin position="132"/>
        <end position="174"/>
    </location>
</feature>
<gene>
    <name evidence="14" type="ORF">ANE_LOCUS15529</name>
</gene>
<dbReference type="Pfam" id="PF04053">
    <property type="entry name" value="B-prop_COPA_B_2nd"/>
    <property type="match status" value="1"/>
</dbReference>
<dbReference type="InterPro" id="IPR015943">
    <property type="entry name" value="WD40/YVTN_repeat-like_dom_sf"/>
</dbReference>
<evidence type="ECO:0000256" key="4">
    <source>
        <dbReference type="ARBA" id="ARBA00022574"/>
    </source>
</evidence>
<dbReference type="GO" id="GO:0006890">
    <property type="term" value="P:retrograde vesicle-mediated transport, Golgi to endoplasmic reticulum"/>
    <property type="evidence" value="ECO:0007669"/>
    <property type="project" value="TreeGrafter"/>
</dbReference>
<dbReference type="InterPro" id="IPR006692">
    <property type="entry name" value="Beta-prop_COPA/B_2nd"/>
</dbReference>
<dbReference type="GO" id="GO:0006886">
    <property type="term" value="P:intracellular protein transport"/>
    <property type="evidence" value="ECO:0007669"/>
    <property type="project" value="InterPro"/>
</dbReference>
<comment type="subcellular location">
    <subcellularLocation>
        <location evidence="1">Cytoplasmic vesicle membrane</location>
    </subcellularLocation>
    <subcellularLocation>
        <location evidence="2">Golgi apparatus membrane</location>
        <topology evidence="2">Peripheral membrane protein</topology>
        <orientation evidence="2">Cytoplasmic side</orientation>
    </subcellularLocation>
</comment>
<keyword evidence="10" id="KW-0968">Cytoplasmic vesicle</keyword>
<evidence type="ECO:0000256" key="7">
    <source>
        <dbReference type="ARBA" id="ARBA00022927"/>
    </source>
</evidence>
<dbReference type="PRINTS" id="PR00320">
    <property type="entry name" value="GPROTEINBRPT"/>
</dbReference>
<keyword evidence="7" id="KW-0653">Protein transport</keyword>
<evidence type="ECO:0000256" key="11">
    <source>
        <dbReference type="ARBA" id="ARBA00025536"/>
    </source>
</evidence>
<dbReference type="PANTHER" id="PTHR19876:SF75">
    <property type="entry name" value="COATOMER SUBUNIT BETA'-3"/>
    <property type="match status" value="1"/>
</dbReference>
<comment type="caution">
    <text evidence="14">The sequence shown here is derived from an EMBL/GenBank/DDBJ whole genome shotgun (WGS) entry which is preliminary data.</text>
</comment>
<evidence type="ECO:0000256" key="1">
    <source>
        <dbReference type="ARBA" id="ARBA00004156"/>
    </source>
</evidence>
<evidence type="ECO:0000256" key="6">
    <source>
        <dbReference type="ARBA" id="ARBA00022892"/>
    </source>
</evidence>